<evidence type="ECO:0000256" key="4">
    <source>
        <dbReference type="ARBA" id="ARBA00022597"/>
    </source>
</evidence>
<dbReference type="InterPro" id="IPR051541">
    <property type="entry name" value="PTS_SugarTrans_NitroReg"/>
</dbReference>
<dbReference type="GO" id="GO:0016020">
    <property type="term" value="C:membrane"/>
    <property type="evidence" value="ECO:0007669"/>
    <property type="project" value="InterPro"/>
</dbReference>
<gene>
    <name evidence="8" type="ORF">GJB61_06380</name>
</gene>
<evidence type="ECO:0000256" key="2">
    <source>
        <dbReference type="ARBA" id="ARBA00022448"/>
    </source>
</evidence>
<sequence length="152" mass="16381">MLITDLLKPESIQLTLESTGKREIVSELAGLLQQTGALSDQAVFEASVLSREKESSTGIGFGIAIPHGKSEGVARPAIALGISRTGVDWDSIDDEDVTIVFMLAIPQHQPGNEHLKILQQLSRKLVDDDFRAALAEAASKEEIYALMAQIAI</sequence>
<dbReference type="FunFam" id="3.40.930.10:FF:000009">
    <property type="entry name" value="PTS system, fructose specific IIABC component"/>
    <property type="match status" value="1"/>
</dbReference>
<evidence type="ECO:0000313" key="8">
    <source>
        <dbReference type="EMBL" id="MRN52622.1"/>
    </source>
</evidence>
<dbReference type="InterPro" id="IPR004715">
    <property type="entry name" value="PTS_IIA_fruc"/>
</dbReference>
<dbReference type="GO" id="GO:0005737">
    <property type="term" value="C:cytoplasm"/>
    <property type="evidence" value="ECO:0007669"/>
    <property type="project" value="UniProtKB-SubCell"/>
</dbReference>
<reference evidence="8 9" key="1">
    <citation type="submission" date="2019-11" db="EMBL/GenBank/DDBJ databases">
        <title>Paenibacillus monticola sp. nov., a novel PGPR strain isolated from mountain sample in China.</title>
        <authorList>
            <person name="Zhao Q."/>
            <person name="Li H.-P."/>
            <person name="Zhang J.-L."/>
        </authorList>
    </citation>
    <scope>NUCLEOTIDE SEQUENCE [LARGE SCALE GENOMIC DNA]</scope>
    <source>
        <strain evidence="8 9">LC-T2</strain>
    </source>
</reference>
<keyword evidence="6" id="KW-0598">Phosphotransferase system</keyword>
<dbReference type="GO" id="GO:0008982">
    <property type="term" value="F:protein-N(PI)-phosphohistidine-sugar phosphotransferase activity"/>
    <property type="evidence" value="ECO:0007669"/>
    <property type="project" value="InterPro"/>
</dbReference>
<dbReference type="PROSITE" id="PS51094">
    <property type="entry name" value="PTS_EIIA_TYPE_2"/>
    <property type="match status" value="1"/>
</dbReference>
<evidence type="ECO:0000259" key="7">
    <source>
        <dbReference type="PROSITE" id="PS51094"/>
    </source>
</evidence>
<dbReference type="CDD" id="cd00211">
    <property type="entry name" value="PTS_IIA_fru"/>
    <property type="match status" value="1"/>
</dbReference>
<keyword evidence="2" id="KW-0813">Transport</keyword>
<feature type="domain" description="PTS EIIA type-2" evidence="7">
    <location>
        <begin position="5"/>
        <end position="150"/>
    </location>
</feature>
<dbReference type="RefSeq" id="WP_154117624.1">
    <property type="nucleotide sequence ID" value="NZ_WJXB01000002.1"/>
</dbReference>
<dbReference type="EMBL" id="WJXB01000002">
    <property type="protein sequence ID" value="MRN52622.1"/>
    <property type="molecule type" value="Genomic_DNA"/>
</dbReference>
<comment type="subcellular location">
    <subcellularLocation>
        <location evidence="1">Cytoplasm</location>
    </subcellularLocation>
</comment>
<comment type="caution">
    <text evidence="8">The sequence shown here is derived from an EMBL/GenBank/DDBJ whole genome shotgun (WGS) entry which is preliminary data.</text>
</comment>
<dbReference type="PANTHER" id="PTHR47738">
    <property type="entry name" value="PTS SYSTEM FRUCTOSE-LIKE EIIA COMPONENT-RELATED"/>
    <property type="match status" value="1"/>
</dbReference>
<evidence type="ECO:0000256" key="1">
    <source>
        <dbReference type="ARBA" id="ARBA00004496"/>
    </source>
</evidence>
<dbReference type="InterPro" id="IPR016152">
    <property type="entry name" value="PTrfase/Anion_transptr"/>
</dbReference>
<evidence type="ECO:0000256" key="3">
    <source>
        <dbReference type="ARBA" id="ARBA00022553"/>
    </source>
</evidence>
<dbReference type="PROSITE" id="PS00372">
    <property type="entry name" value="PTS_EIIA_TYPE_2_HIS"/>
    <property type="match status" value="1"/>
</dbReference>
<dbReference type="AlphaFoldDB" id="A0A7X2H303"/>
<dbReference type="GO" id="GO:0009401">
    <property type="term" value="P:phosphoenolpyruvate-dependent sugar phosphotransferase system"/>
    <property type="evidence" value="ECO:0007669"/>
    <property type="project" value="UniProtKB-KW"/>
</dbReference>
<dbReference type="SUPFAM" id="SSF55804">
    <property type="entry name" value="Phoshotransferase/anion transport protein"/>
    <property type="match status" value="1"/>
</dbReference>
<dbReference type="Gene3D" id="3.40.930.10">
    <property type="entry name" value="Mannitol-specific EII, Chain A"/>
    <property type="match status" value="1"/>
</dbReference>
<dbReference type="InterPro" id="IPR002178">
    <property type="entry name" value="PTS_EIIA_type-2_dom"/>
</dbReference>
<keyword evidence="5" id="KW-0808">Transferase</keyword>
<evidence type="ECO:0000256" key="5">
    <source>
        <dbReference type="ARBA" id="ARBA00022679"/>
    </source>
</evidence>
<proteinExistence type="predicted"/>
<dbReference type="Pfam" id="PF00359">
    <property type="entry name" value="PTS_EIIA_2"/>
    <property type="match status" value="1"/>
</dbReference>
<dbReference type="Proteomes" id="UP000463051">
    <property type="component" value="Unassembled WGS sequence"/>
</dbReference>
<keyword evidence="9" id="KW-1185">Reference proteome</keyword>
<keyword evidence="3" id="KW-0597">Phosphoprotein</keyword>
<organism evidence="8 9">
    <name type="scientific">Paenibacillus monticola</name>
    <dbReference type="NCBI Taxonomy" id="2666075"/>
    <lineage>
        <taxon>Bacteria</taxon>
        <taxon>Bacillati</taxon>
        <taxon>Bacillota</taxon>
        <taxon>Bacilli</taxon>
        <taxon>Bacillales</taxon>
        <taxon>Paenibacillaceae</taxon>
        <taxon>Paenibacillus</taxon>
    </lineage>
</organism>
<accession>A0A7X2H303</accession>
<protein>
    <submittedName>
        <fullName evidence="8">PTS fructose transporter subunit IIA</fullName>
    </submittedName>
</protein>
<dbReference type="NCBIfam" id="TIGR00848">
    <property type="entry name" value="fruA"/>
    <property type="match status" value="1"/>
</dbReference>
<evidence type="ECO:0000313" key="9">
    <source>
        <dbReference type="Proteomes" id="UP000463051"/>
    </source>
</evidence>
<name>A0A7X2H303_9BACL</name>
<evidence type="ECO:0000256" key="6">
    <source>
        <dbReference type="ARBA" id="ARBA00022683"/>
    </source>
</evidence>
<dbReference type="PANTHER" id="PTHR47738:SF2">
    <property type="entry name" value="PTS SYSTEM FRUCTOSE-LIKE EIIA COMPONENT"/>
    <property type="match status" value="1"/>
</dbReference>
<keyword evidence="4" id="KW-0762">Sugar transport</keyword>